<accession>A0ABW3GM56</accession>
<gene>
    <name evidence="5" type="ORF">ACFQ1T_08055</name>
</gene>
<dbReference type="InterPro" id="IPR014710">
    <property type="entry name" value="RmlC-like_jellyroll"/>
</dbReference>
<dbReference type="PANTHER" id="PTHR43212">
    <property type="entry name" value="QUERCETIN 2,3-DIOXYGENASE"/>
    <property type="match status" value="1"/>
</dbReference>
<dbReference type="PANTHER" id="PTHR43212:SF3">
    <property type="entry name" value="QUERCETIN 2,3-DIOXYGENASE"/>
    <property type="match status" value="1"/>
</dbReference>
<evidence type="ECO:0000259" key="3">
    <source>
        <dbReference type="Pfam" id="PF02678"/>
    </source>
</evidence>
<dbReference type="RefSeq" id="WP_379075547.1">
    <property type="nucleotide sequence ID" value="NZ_JBHTJW010000002.1"/>
</dbReference>
<dbReference type="InterPro" id="IPR041602">
    <property type="entry name" value="Quercetinase_C"/>
</dbReference>
<feature type="domain" description="Quercetin 2,3-dioxygenase C-terminal cupin" evidence="4">
    <location>
        <begin position="146"/>
        <end position="231"/>
    </location>
</feature>
<feature type="domain" description="Pirin N-terminal" evidence="3">
    <location>
        <begin position="8"/>
        <end position="119"/>
    </location>
</feature>
<evidence type="ECO:0000313" key="5">
    <source>
        <dbReference type="EMBL" id="MFD0929729.1"/>
    </source>
</evidence>
<evidence type="ECO:0000256" key="2">
    <source>
        <dbReference type="RuleBase" id="RU003457"/>
    </source>
</evidence>
<dbReference type="PIRSF" id="PIRSF006232">
    <property type="entry name" value="Pirin"/>
    <property type="match status" value="1"/>
</dbReference>
<sequence length="236" mass="25734">MLHVRPSNSRGYANHGWLQSFHSFSFASYYDPEHMSYSVLRVINDDKIAPDTGFGMHGHQDMEIITYMLAGELRHTDSMGHSAVIRAGDVQRMSAGTGIRHSEMNASSQTTAHLLQIWITPDTQGLAPAYEDKTIPLADKQNRWALIASSDARAGSLKVHQDLSLYATVLTAEAALPVEVNAGRCAYLHIASGTVVIGGQQLQTGDALKVDALASLSILAAQDSEILWFDLPEMVE</sequence>
<organism evidence="5 6">
    <name type="scientific">Methylophilus glucosoxydans</name>
    <dbReference type="NCBI Taxonomy" id="752553"/>
    <lineage>
        <taxon>Bacteria</taxon>
        <taxon>Pseudomonadati</taxon>
        <taxon>Pseudomonadota</taxon>
        <taxon>Betaproteobacteria</taxon>
        <taxon>Nitrosomonadales</taxon>
        <taxon>Methylophilaceae</taxon>
        <taxon>Methylophilus</taxon>
    </lineage>
</organism>
<comment type="similarity">
    <text evidence="1 2">Belongs to the pirin family.</text>
</comment>
<dbReference type="InterPro" id="IPR003829">
    <property type="entry name" value="Pirin_N_dom"/>
</dbReference>
<evidence type="ECO:0000259" key="4">
    <source>
        <dbReference type="Pfam" id="PF17954"/>
    </source>
</evidence>
<dbReference type="InterPro" id="IPR012093">
    <property type="entry name" value="Pirin"/>
</dbReference>
<dbReference type="Pfam" id="PF17954">
    <property type="entry name" value="Pirin_C_2"/>
    <property type="match status" value="1"/>
</dbReference>
<protein>
    <submittedName>
        <fullName evidence="5">Pirin family protein</fullName>
    </submittedName>
</protein>
<name>A0ABW3GM56_9PROT</name>
<evidence type="ECO:0000256" key="1">
    <source>
        <dbReference type="ARBA" id="ARBA00008416"/>
    </source>
</evidence>
<dbReference type="Pfam" id="PF02678">
    <property type="entry name" value="Pirin"/>
    <property type="match status" value="1"/>
</dbReference>
<comment type="caution">
    <text evidence="5">The sequence shown here is derived from an EMBL/GenBank/DDBJ whole genome shotgun (WGS) entry which is preliminary data.</text>
</comment>
<reference evidence="6" key="1">
    <citation type="journal article" date="2019" name="Int. J. Syst. Evol. Microbiol.">
        <title>The Global Catalogue of Microorganisms (GCM) 10K type strain sequencing project: providing services to taxonomists for standard genome sequencing and annotation.</title>
        <authorList>
            <consortium name="The Broad Institute Genomics Platform"/>
            <consortium name="The Broad Institute Genome Sequencing Center for Infectious Disease"/>
            <person name="Wu L."/>
            <person name="Ma J."/>
        </authorList>
    </citation>
    <scope>NUCLEOTIDE SEQUENCE [LARGE SCALE GENOMIC DNA]</scope>
    <source>
        <strain evidence="6">CCUG 59685</strain>
    </source>
</reference>
<dbReference type="CDD" id="cd02910">
    <property type="entry name" value="cupin_Yhhw_N"/>
    <property type="match status" value="1"/>
</dbReference>
<keyword evidence="6" id="KW-1185">Reference proteome</keyword>
<evidence type="ECO:0000313" key="6">
    <source>
        <dbReference type="Proteomes" id="UP001597106"/>
    </source>
</evidence>
<proteinExistence type="inferred from homology"/>
<dbReference type="SUPFAM" id="SSF51182">
    <property type="entry name" value="RmlC-like cupins"/>
    <property type="match status" value="1"/>
</dbReference>
<dbReference type="Proteomes" id="UP001597106">
    <property type="component" value="Unassembled WGS sequence"/>
</dbReference>
<dbReference type="InterPro" id="IPR011051">
    <property type="entry name" value="RmlC_Cupin_sf"/>
</dbReference>
<dbReference type="EMBL" id="JBHTJW010000002">
    <property type="protein sequence ID" value="MFD0929729.1"/>
    <property type="molecule type" value="Genomic_DNA"/>
</dbReference>
<dbReference type="Gene3D" id="2.60.120.10">
    <property type="entry name" value="Jelly Rolls"/>
    <property type="match status" value="2"/>
</dbReference>